<keyword evidence="4 6" id="KW-1133">Transmembrane helix</keyword>
<feature type="transmembrane region" description="Helical" evidence="6">
    <location>
        <begin position="326"/>
        <end position="352"/>
    </location>
</feature>
<feature type="transmembrane region" description="Helical" evidence="6">
    <location>
        <begin position="367"/>
        <end position="397"/>
    </location>
</feature>
<dbReference type="EMBL" id="JBHUPB010000008">
    <property type="protein sequence ID" value="MFD2968213.1"/>
    <property type="molecule type" value="Genomic_DNA"/>
</dbReference>
<feature type="transmembrane region" description="Helical" evidence="6">
    <location>
        <begin position="748"/>
        <end position="768"/>
    </location>
</feature>
<feature type="transmembrane region" description="Helical" evidence="6">
    <location>
        <begin position="278"/>
        <end position="297"/>
    </location>
</feature>
<comment type="subcellular location">
    <subcellularLocation>
        <location evidence="1">Cell membrane</location>
        <topology evidence="1">Multi-pass membrane protein</topology>
    </subcellularLocation>
</comment>
<name>A0ABW6BFB0_9SPHI</name>
<dbReference type="PANTHER" id="PTHR30572">
    <property type="entry name" value="MEMBRANE COMPONENT OF TRANSPORTER-RELATED"/>
    <property type="match status" value="1"/>
</dbReference>
<proteinExistence type="predicted"/>
<feature type="domain" description="MacB-like periplasmic core" evidence="8">
    <location>
        <begin position="20"/>
        <end position="235"/>
    </location>
</feature>
<feature type="domain" description="ABC3 transporter permease C-terminal" evidence="7">
    <location>
        <begin position="666"/>
        <end position="779"/>
    </location>
</feature>
<evidence type="ECO:0000256" key="4">
    <source>
        <dbReference type="ARBA" id="ARBA00022989"/>
    </source>
</evidence>
<feature type="domain" description="ABC3 transporter permease C-terminal" evidence="7">
    <location>
        <begin position="281"/>
        <end position="392"/>
    </location>
</feature>
<reference evidence="10" key="1">
    <citation type="journal article" date="2019" name="Int. J. Syst. Evol. Microbiol.">
        <title>The Global Catalogue of Microorganisms (GCM) 10K type strain sequencing project: providing services to taxonomists for standard genome sequencing and annotation.</title>
        <authorList>
            <consortium name="The Broad Institute Genomics Platform"/>
            <consortium name="The Broad Institute Genome Sequencing Center for Infectious Disease"/>
            <person name="Wu L."/>
            <person name="Ma J."/>
        </authorList>
    </citation>
    <scope>NUCLEOTIDE SEQUENCE [LARGE SCALE GENOMIC DNA]</scope>
    <source>
        <strain evidence="10">KCTC 22814</strain>
    </source>
</reference>
<evidence type="ECO:0000313" key="10">
    <source>
        <dbReference type="Proteomes" id="UP001597525"/>
    </source>
</evidence>
<dbReference type="InterPro" id="IPR025857">
    <property type="entry name" value="MacB_PCD"/>
</dbReference>
<keyword evidence="10" id="KW-1185">Reference proteome</keyword>
<protein>
    <submittedName>
        <fullName evidence="9">ABC transporter permease</fullName>
    </submittedName>
</protein>
<dbReference type="Proteomes" id="UP001597525">
    <property type="component" value="Unassembled WGS sequence"/>
</dbReference>
<keyword evidence="3 6" id="KW-0812">Transmembrane</keyword>
<evidence type="ECO:0000259" key="8">
    <source>
        <dbReference type="Pfam" id="PF12704"/>
    </source>
</evidence>
<sequence length="787" mass="87185">MVRNYLKTALRNLWKNKSYSFINILGLAVGLAAVFLIALWIQHQFRYDNFYSHQDDLYKVRLKTTGADNEIYVGDITSAPIAPYFTQEYPEVESAARMYWSSDALLAFKDKSVKSQGNEVDPSFLNIFNFPVLSGAGADALAGKHQIVLTKSLAKSLFGSEDPIDKVIVLDNNHPYTVTSVLDDLPSYTDFNFSYLIPLANTDTYGTNWRTNTYYTFVRLKSGTNVQTFNKKIEDLIAKNSKESARSQAFLYPMAKQYLYTRFEQGKAVGGKIDEVRLVAIIGVLILAIAAINFVNLSTARGQKRAKEVGVRKVIGASRSTLVKQFLLESVLLSTLAGLIALLLVCIMPPLFGSLLPFDVRFEAGNLIIWSTFVAFTVLTGVLAGLYPAFFLSGFAVSKTLKGGTLSKKAGFSFREVLVVLQFCIAIVLIISSIVIRTQIQHTQERNIGYEKAQLLEIPLEGEAPSHYQAIRSALLQNRSIASVARTGWSITIDGSSSGGNFSWQGATPEQTANTFFRLYRAEDNLVKTLGLNLIDGRDLDYIRLPADSASVLLNQAAIQAMGLKNPVGQSIKWGDDTYTVVGVIEDFIIGSPYEQVRPMLIYTSQHYMSNMLVKINAQAGVKNSLTTIENVLKKFNPAYPFDYKFVDQRFAEKFNDQQQTGQLTFIFSALAIAISCLGLLGLIAFIAETRIKEIGIRKVLGASVPGIVMMLSKDFVKLVLLALVIAAPIAWWAMNNWLADFTYRIDLAWWMFVWAGLAAVLITVLTVSGQALRAAMANPVDSLRSE</sequence>
<dbReference type="RefSeq" id="WP_320185796.1">
    <property type="nucleotide sequence ID" value="NZ_CP138332.1"/>
</dbReference>
<evidence type="ECO:0000256" key="5">
    <source>
        <dbReference type="ARBA" id="ARBA00023136"/>
    </source>
</evidence>
<feature type="transmembrane region" description="Helical" evidence="6">
    <location>
        <begin position="21"/>
        <end position="41"/>
    </location>
</feature>
<dbReference type="PANTHER" id="PTHR30572:SF18">
    <property type="entry name" value="ABC-TYPE MACROLIDE FAMILY EXPORT SYSTEM PERMEASE COMPONENT 2"/>
    <property type="match status" value="1"/>
</dbReference>
<evidence type="ECO:0000256" key="1">
    <source>
        <dbReference type="ARBA" id="ARBA00004651"/>
    </source>
</evidence>
<keyword evidence="5 6" id="KW-0472">Membrane</keyword>
<dbReference type="Pfam" id="PF12704">
    <property type="entry name" value="MacB_PCD"/>
    <property type="match status" value="2"/>
</dbReference>
<feature type="transmembrane region" description="Helical" evidence="6">
    <location>
        <begin position="666"/>
        <end position="688"/>
    </location>
</feature>
<organism evidence="9 10">
    <name type="scientific">Sphingobacterium bambusae</name>
    <dbReference type="NCBI Taxonomy" id="662858"/>
    <lineage>
        <taxon>Bacteria</taxon>
        <taxon>Pseudomonadati</taxon>
        <taxon>Bacteroidota</taxon>
        <taxon>Sphingobacteriia</taxon>
        <taxon>Sphingobacteriales</taxon>
        <taxon>Sphingobacteriaceae</taxon>
        <taxon>Sphingobacterium</taxon>
    </lineage>
</organism>
<feature type="transmembrane region" description="Helical" evidence="6">
    <location>
        <begin position="716"/>
        <end position="736"/>
    </location>
</feature>
<dbReference type="Pfam" id="PF02687">
    <property type="entry name" value="FtsX"/>
    <property type="match status" value="2"/>
</dbReference>
<evidence type="ECO:0000259" key="7">
    <source>
        <dbReference type="Pfam" id="PF02687"/>
    </source>
</evidence>
<dbReference type="InterPro" id="IPR003838">
    <property type="entry name" value="ABC3_permease_C"/>
</dbReference>
<evidence type="ECO:0000256" key="6">
    <source>
        <dbReference type="SAM" id="Phobius"/>
    </source>
</evidence>
<dbReference type="InterPro" id="IPR050250">
    <property type="entry name" value="Macrolide_Exporter_MacB"/>
</dbReference>
<feature type="domain" description="MacB-like periplasmic core" evidence="8">
    <location>
        <begin position="424"/>
        <end position="620"/>
    </location>
</feature>
<feature type="transmembrane region" description="Helical" evidence="6">
    <location>
        <begin position="417"/>
        <end position="436"/>
    </location>
</feature>
<evidence type="ECO:0000256" key="2">
    <source>
        <dbReference type="ARBA" id="ARBA00022475"/>
    </source>
</evidence>
<evidence type="ECO:0000256" key="3">
    <source>
        <dbReference type="ARBA" id="ARBA00022692"/>
    </source>
</evidence>
<comment type="caution">
    <text evidence="9">The sequence shown here is derived from an EMBL/GenBank/DDBJ whole genome shotgun (WGS) entry which is preliminary data.</text>
</comment>
<keyword evidence="2" id="KW-1003">Cell membrane</keyword>
<accession>A0ABW6BFB0</accession>
<gene>
    <name evidence="9" type="ORF">ACFS7Y_12485</name>
</gene>
<evidence type="ECO:0000313" key="9">
    <source>
        <dbReference type="EMBL" id="MFD2968213.1"/>
    </source>
</evidence>